<feature type="domain" description="HTH tetR-type" evidence="3">
    <location>
        <begin position="13"/>
        <end position="73"/>
    </location>
</feature>
<dbReference type="PRINTS" id="PR00455">
    <property type="entry name" value="HTHTETR"/>
</dbReference>
<proteinExistence type="predicted"/>
<dbReference type="AlphaFoldDB" id="A0A7Y9B111"/>
<sequence length="211" mass="24497">MGFDPKQDALQKEETNRRILDAGFSIFSEMNIDKVSMAKVADKAGIGVATLYRYYRTKSELVVAVGTHAWSKFIIGYMPLINEDKATAVEELEFFLDSFLELYKNHKRLLCFNQFFNIYIRNEAVPQEALNSYNEMIDRLAMRFHRAYVKGENDKTLCTEMSERTMFLSIMHLMLAAVTRYAVGLVYENDSESDKELILLRDMLMCEFTPN</sequence>
<dbReference type="EMBL" id="JABXYR010000002">
    <property type="protein sequence ID" value="NWO23435.1"/>
    <property type="molecule type" value="Genomic_DNA"/>
</dbReference>
<evidence type="ECO:0000256" key="1">
    <source>
        <dbReference type="ARBA" id="ARBA00023125"/>
    </source>
</evidence>
<dbReference type="SUPFAM" id="SSF46689">
    <property type="entry name" value="Homeodomain-like"/>
    <property type="match status" value="1"/>
</dbReference>
<dbReference type="PROSITE" id="PS50977">
    <property type="entry name" value="HTH_TETR_2"/>
    <property type="match status" value="1"/>
</dbReference>
<dbReference type="InterPro" id="IPR050624">
    <property type="entry name" value="HTH-type_Tx_Regulator"/>
</dbReference>
<dbReference type="PANTHER" id="PTHR43479">
    <property type="entry name" value="ACREF/ENVCD OPERON REPRESSOR-RELATED"/>
    <property type="match status" value="1"/>
</dbReference>
<dbReference type="InterPro" id="IPR001647">
    <property type="entry name" value="HTH_TetR"/>
</dbReference>
<evidence type="ECO:0000313" key="5">
    <source>
        <dbReference type="Proteomes" id="UP000526307"/>
    </source>
</evidence>
<comment type="caution">
    <text evidence="4">The sequence shown here is derived from an EMBL/GenBank/DDBJ whole genome shotgun (WGS) entry which is preliminary data.</text>
</comment>
<keyword evidence="5" id="KW-1185">Reference proteome</keyword>
<dbReference type="PANTHER" id="PTHR43479:SF11">
    <property type="entry name" value="ACREF_ENVCD OPERON REPRESSOR-RELATED"/>
    <property type="match status" value="1"/>
</dbReference>
<dbReference type="InterPro" id="IPR009057">
    <property type="entry name" value="Homeodomain-like_sf"/>
</dbReference>
<evidence type="ECO:0000256" key="2">
    <source>
        <dbReference type="PROSITE-ProRule" id="PRU00335"/>
    </source>
</evidence>
<feature type="DNA-binding region" description="H-T-H motif" evidence="2">
    <location>
        <begin position="36"/>
        <end position="55"/>
    </location>
</feature>
<evidence type="ECO:0000259" key="3">
    <source>
        <dbReference type="PROSITE" id="PS50977"/>
    </source>
</evidence>
<dbReference type="Pfam" id="PF00440">
    <property type="entry name" value="TetR_N"/>
    <property type="match status" value="1"/>
</dbReference>
<name>A0A7Y9B111_9FIRM</name>
<dbReference type="Gene3D" id="1.10.357.10">
    <property type="entry name" value="Tetracycline Repressor, domain 2"/>
    <property type="match status" value="1"/>
</dbReference>
<organism evidence="4 5">
    <name type="scientific">Mogibacterium timidum</name>
    <dbReference type="NCBI Taxonomy" id="35519"/>
    <lineage>
        <taxon>Bacteria</taxon>
        <taxon>Bacillati</taxon>
        <taxon>Bacillota</taxon>
        <taxon>Clostridia</taxon>
        <taxon>Peptostreptococcales</taxon>
        <taxon>Anaerovoracaceae</taxon>
        <taxon>Mogibacterium</taxon>
    </lineage>
</organism>
<keyword evidence="1 2" id="KW-0238">DNA-binding</keyword>
<dbReference type="RefSeq" id="WP_178978532.1">
    <property type="nucleotide sequence ID" value="NZ_CAUVNY010000004.1"/>
</dbReference>
<dbReference type="GO" id="GO:0003677">
    <property type="term" value="F:DNA binding"/>
    <property type="evidence" value="ECO:0007669"/>
    <property type="project" value="UniProtKB-UniRule"/>
</dbReference>
<accession>A0A7Y9B111</accession>
<protein>
    <submittedName>
        <fullName evidence="4">TetR/AcrR family transcriptional regulator</fullName>
    </submittedName>
</protein>
<evidence type="ECO:0000313" key="4">
    <source>
        <dbReference type="EMBL" id="NWO23435.1"/>
    </source>
</evidence>
<reference evidence="4 5" key="1">
    <citation type="submission" date="2020-06" db="EMBL/GenBank/DDBJ databases">
        <title>Mogibacterium timidum strain W9173 genomic sequence.</title>
        <authorList>
            <person name="Wade W.G."/>
            <person name="Johnston C.D."/>
            <person name="Chen T."/>
            <person name="Dewhirst F.E."/>
        </authorList>
    </citation>
    <scope>NUCLEOTIDE SEQUENCE [LARGE SCALE GENOMIC DNA]</scope>
    <source>
        <strain evidence="4 5">W9173</strain>
    </source>
</reference>
<gene>
    <name evidence="4" type="ORF">HW270_05060</name>
</gene>
<dbReference type="Proteomes" id="UP000526307">
    <property type="component" value="Unassembled WGS sequence"/>
</dbReference>